<evidence type="ECO:0000313" key="2">
    <source>
        <dbReference type="EMBL" id="EGG05556.1"/>
    </source>
</evidence>
<feature type="compositionally biased region" description="Low complexity" evidence="1">
    <location>
        <begin position="66"/>
        <end position="82"/>
    </location>
</feature>
<proteinExistence type="predicted"/>
<feature type="compositionally biased region" description="Low complexity" evidence="1">
    <location>
        <begin position="27"/>
        <end position="44"/>
    </location>
</feature>
<reference evidence="3" key="1">
    <citation type="journal article" date="2011" name="Proc. Natl. Acad. Sci. U.S.A.">
        <title>Obligate biotrophy features unraveled by the genomic analysis of rust fungi.</title>
        <authorList>
            <person name="Duplessis S."/>
            <person name="Cuomo C.A."/>
            <person name="Lin Y.-C."/>
            <person name="Aerts A."/>
            <person name="Tisserant E."/>
            <person name="Veneault-Fourrey C."/>
            <person name="Joly D.L."/>
            <person name="Hacquard S."/>
            <person name="Amselem J."/>
            <person name="Cantarel B.L."/>
            <person name="Chiu R."/>
            <person name="Coutinho P.M."/>
            <person name="Feau N."/>
            <person name="Field M."/>
            <person name="Frey P."/>
            <person name="Gelhaye E."/>
            <person name="Goldberg J."/>
            <person name="Grabherr M.G."/>
            <person name="Kodira C.D."/>
            <person name="Kohler A."/>
            <person name="Kuees U."/>
            <person name="Lindquist E.A."/>
            <person name="Lucas S.M."/>
            <person name="Mago R."/>
            <person name="Mauceli E."/>
            <person name="Morin E."/>
            <person name="Murat C."/>
            <person name="Pangilinan J.L."/>
            <person name="Park R."/>
            <person name="Pearson M."/>
            <person name="Quesneville H."/>
            <person name="Rouhier N."/>
            <person name="Sakthikumar S."/>
            <person name="Salamov A.A."/>
            <person name="Schmutz J."/>
            <person name="Selles B."/>
            <person name="Shapiro H."/>
            <person name="Tanguay P."/>
            <person name="Tuskan G.A."/>
            <person name="Henrissat B."/>
            <person name="Van de Peer Y."/>
            <person name="Rouze P."/>
            <person name="Ellis J.G."/>
            <person name="Dodds P.N."/>
            <person name="Schein J.E."/>
            <person name="Zhong S."/>
            <person name="Hamelin R.C."/>
            <person name="Grigoriev I.V."/>
            <person name="Szabo L.J."/>
            <person name="Martin F."/>
        </authorList>
    </citation>
    <scope>NUCLEOTIDE SEQUENCE [LARGE SCALE GENOMIC DNA]</scope>
    <source>
        <strain evidence="3">98AG31 / pathotype 3-4-7</strain>
    </source>
</reference>
<gene>
    <name evidence="2" type="ORF">MELLADRAFT_107384</name>
</gene>
<sequence>MSETDQSITRNPLKNDSSGKFQESGGSNWKSNSSTRRNNKNKNNQHQENDHNNPNKKRVWQKNRRNNGNYHHGGFHSHNGGFQANRDPSGHQNGGFGLTYQNSPNYQPQNTYNPFAYHSTYQHNYAHNGSTSGAEPQNQLAIVAKPSGSNQNGALAIVNRQNGSGKHNYQETGARMRIHLSREDEPAEVNVAVTDYYPLPTRPPKTVGERQKETEARKAKERKRRLLRTEREWSSSQEAGQKMNEEEGRVVSDH</sequence>
<organism evidence="3">
    <name type="scientific">Melampsora larici-populina (strain 98AG31 / pathotype 3-4-7)</name>
    <name type="common">Poplar leaf rust fungus</name>
    <dbReference type="NCBI Taxonomy" id="747676"/>
    <lineage>
        <taxon>Eukaryota</taxon>
        <taxon>Fungi</taxon>
        <taxon>Dikarya</taxon>
        <taxon>Basidiomycota</taxon>
        <taxon>Pucciniomycotina</taxon>
        <taxon>Pucciniomycetes</taxon>
        <taxon>Pucciniales</taxon>
        <taxon>Melampsoraceae</taxon>
        <taxon>Melampsora</taxon>
    </lineage>
</organism>
<feature type="region of interest" description="Disordered" evidence="1">
    <location>
        <begin position="197"/>
        <end position="254"/>
    </location>
</feature>
<dbReference type="Proteomes" id="UP000001072">
    <property type="component" value="Unassembled WGS sequence"/>
</dbReference>
<dbReference type="EMBL" id="GL883112">
    <property type="protein sequence ID" value="EGG05556.1"/>
    <property type="molecule type" value="Genomic_DNA"/>
</dbReference>
<dbReference type="CDD" id="cd22249">
    <property type="entry name" value="UDM1_RNF168_RNF169-like"/>
    <property type="match status" value="1"/>
</dbReference>
<dbReference type="VEuPathDB" id="FungiDB:MELLADRAFT_107384"/>
<dbReference type="HOGENOM" id="CLU_1094505_0_0_1"/>
<evidence type="ECO:0000313" key="3">
    <source>
        <dbReference type="Proteomes" id="UP000001072"/>
    </source>
</evidence>
<dbReference type="InParanoid" id="F4RPL7"/>
<feature type="region of interest" description="Disordered" evidence="1">
    <location>
        <begin position="1"/>
        <end position="108"/>
    </location>
</feature>
<dbReference type="GeneID" id="18923158"/>
<evidence type="ECO:0000256" key="1">
    <source>
        <dbReference type="SAM" id="MobiDB-lite"/>
    </source>
</evidence>
<name>F4RPL7_MELLP</name>
<feature type="compositionally biased region" description="Polar residues" evidence="1">
    <location>
        <begin position="1"/>
        <end position="26"/>
    </location>
</feature>
<dbReference type="AlphaFoldDB" id="F4RPL7"/>
<keyword evidence="3" id="KW-1185">Reference proteome</keyword>
<accession>F4RPL7</accession>
<dbReference type="RefSeq" id="XP_007411045.1">
    <property type="nucleotide sequence ID" value="XM_007410983.1"/>
</dbReference>
<protein>
    <submittedName>
        <fullName evidence="2">Uncharacterized protein</fullName>
    </submittedName>
</protein>
<feature type="compositionally biased region" description="Basic and acidic residues" evidence="1">
    <location>
        <begin position="243"/>
        <end position="254"/>
    </location>
</feature>
<dbReference type="KEGG" id="mlr:MELLADRAFT_107384"/>
<feature type="compositionally biased region" description="Polar residues" evidence="1">
    <location>
        <begin position="99"/>
        <end position="108"/>
    </location>
</feature>
<feature type="compositionally biased region" description="Basic residues" evidence="1">
    <location>
        <begin position="54"/>
        <end position="65"/>
    </location>
</feature>
<feature type="compositionally biased region" description="Basic and acidic residues" evidence="1">
    <location>
        <begin position="207"/>
        <end position="218"/>
    </location>
</feature>